<dbReference type="AlphaFoldDB" id="A0AA38HZG2"/>
<dbReference type="Proteomes" id="UP001168821">
    <property type="component" value="Unassembled WGS sequence"/>
</dbReference>
<evidence type="ECO:0000313" key="1">
    <source>
        <dbReference type="EMBL" id="KAJ3646413.1"/>
    </source>
</evidence>
<sequence length="111" mass="12587">MYGDDGWILDSKFWVLIEASRHFGLAFGPILPSPSPYQGVFPLLSEYRAMMDDSSSVTAAGQGSLLQKNLDRGISRKDVWVEIEPTFGNEAFSQRENPVKLRRNYFVTEHC</sequence>
<dbReference type="EMBL" id="JALNTZ010000007">
    <property type="protein sequence ID" value="KAJ3646413.1"/>
    <property type="molecule type" value="Genomic_DNA"/>
</dbReference>
<reference evidence="1" key="1">
    <citation type="journal article" date="2023" name="G3 (Bethesda)">
        <title>Whole genome assemblies of Zophobas morio and Tenebrio molitor.</title>
        <authorList>
            <person name="Kaur S."/>
            <person name="Stinson S.A."/>
            <person name="diCenzo G.C."/>
        </authorList>
    </citation>
    <scope>NUCLEOTIDE SEQUENCE</scope>
    <source>
        <strain evidence="1">QUZm001</strain>
    </source>
</reference>
<organism evidence="1 2">
    <name type="scientific">Zophobas morio</name>
    <dbReference type="NCBI Taxonomy" id="2755281"/>
    <lineage>
        <taxon>Eukaryota</taxon>
        <taxon>Metazoa</taxon>
        <taxon>Ecdysozoa</taxon>
        <taxon>Arthropoda</taxon>
        <taxon>Hexapoda</taxon>
        <taxon>Insecta</taxon>
        <taxon>Pterygota</taxon>
        <taxon>Neoptera</taxon>
        <taxon>Endopterygota</taxon>
        <taxon>Coleoptera</taxon>
        <taxon>Polyphaga</taxon>
        <taxon>Cucujiformia</taxon>
        <taxon>Tenebrionidae</taxon>
        <taxon>Zophobas</taxon>
    </lineage>
</organism>
<name>A0AA38HZG2_9CUCU</name>
<comment type="caution">
    <text evidence="1">The sequence shown here is derived from an EMBL/GenBank/DDBJ whole genome shotgun (WGS) entry which is preliminary data.</text>
</comment>
<evidence type="ECO:0000313" key="2">
    <source>
        <dbReference type="Proteomes" id="UP001168821"/>
    </source>
</evidence>
<proteinExistence type="predicted"/>
<accession>A0AA38HZG2</accession>
<keyword evidence="2" id="KW-1185">Reference proteome</keyword>
<gene>
    <name evidence="1" type="ORF">Zmor_024002</name>
</gene>
<protein>
    <submittedName>
        <fullName evidence="1">Uncharacterized protein</fullName>
    </submittedName>
</protein>